<keyword evidence="6" id="KW-0812">Transmembrane</keyword>
<dbReference type="KEGG" id="muh:HYN43_029985"/>
<dbReference type="GO" id="GO:0016757">
    <property type="term" value="F:glycosyltransferase activity"/>
    <property type="evidence" value="ECO:0007669"/>
    <property type="project" value="UniProtKB-KW"/>
</dbReference>
<organism evidence="8 9">
    <name type="scientific">Mucilaginibacter celer</name>
    <dbReference type="NCBI Taxonomy" id="2305508"/>
    <lineage>
        <taxon>Bacteria</taxon>
        <taxon>Pseudomonadati</taxon>
        <taxon>Bacteroidota</taxon>
        <taxon>Sphingobacteriia</taxon>
        <taxon>Sphingobacteriales</taxon>
        <taxon>Sphingobacteriaceae</taxon>
        <taxon>Mucilaginibacter</taxon>
    </lineage>
</organism>
<evidence type="ECO:0000256" key="5">
    <source>
        <dbReference type="ARBA" id="ARBA00023136"/>
    </source>
</evidence>
<dbReference type="InterPro" id="IPR029044">
    <property type="entry name" value="Nucleotide-diphossugar_trans"/>
</dbReference>
<evidence type="ECO:0000256" key="4">
    <source>
        <dbReference type="ARBA" id="ARBA00022679"/>
    </source>
</evidence>
<dbReference type="PANTHER" id="PTHR43646">
    <property type="entry name" value="GLYCOSYLTRANSFERASE"/>
    <property type="match status" value="1"/>
</dbReference>
<feature type="domain" description="Glycosyltransferase 2-like" evidence="7">
    <location>
        <begin position="41"/>
        <end position="150"/>
    </location>
</feature>
<evidence type="ECO:0000256" key="1">
    <source>
        <dbReference type="ARBA" id="ARBA00004236"/>
    </source>
</evidence>
<evidence type="ECO:0000256" key="6">
    <source>
        <dbReference type="SAM" id="Phobius"/>
    </source>
</evidence>
<dbReference type="Proteomes" id="UP000270046">
    <property type="component" value="Chromosome"/>
</dbReference>
<keyword evidence="5 6" id="KW-0472">Membrane</keyword>
<evidence type="ECO:0000313" key="8">
    <source>
        <dbReference type="EMBL" id="AYL99239.1"/>
    </source>
</evidence>
<dbReference type="CDD" id="cd00761">
    <property type="entry name" value="Glyco_tranf_GTA_type"/>
    <property type="match status" value="1"/>
</dbReference>
<dbReference type="Pfam" id="PF00535">
    <property type="entry name" value="Glycos_transf_2"/>
    <property type="match status" value="1"/>
</dbReference>
<protein>
    <submittedName>
        <fullName evidence="8">Glycosyltransferase</fullName>
    </submittedName>
</protein>
<evidence type="ECO:0000313" key="9">
    <source>
        <dbReference type="Proteomes" id="UP000270046"/>
    </source>
</evidence>
<dbReference type="RefSeq" id="WP_119407480.1">
    <property type="nucleotide sequence ID" value="NZ_CP032869.1"/>
</dbReference>
<keyword evidence="6" id="KW-1133">Transmembrane helix</keyword>
<keyword evidence="9" id="KW-1185">Reference proteome</keyword>
<gene>
    <name evidence="8" type="ORF">HYN43_029985</name>
</gene>
<evidence type="ECO:0000256" key="2">
    <source>
        <dbReference type="ARBA" id="ARBA00022475"/>
    </source>
</evidence>
<dbReference type="AlphaFoldDB" id="A0A494VXY9"/>
<dbReference type="SUPFAM" id="SSF53448">
    <property type="entry name" value="Nucleotide-diphospho-sugar transferases"/>
    <property type="match status" value="1"/>
</dbReference>
<keyword evidence="4 8" id="KW-0808">Transferase</keyword>
<dbReference type="PANTHER" id="PTHR43646:SF2">
    <property type="entry name" value="GLYCOSYLTRANSFERASE 2-LIKE DOMAIN-CONTAINING PROTEIN"/>
    <property type="match status" value="1"/>
</dbReference>
<proteinExistence type="predicted"/>
<accession>A0A494VXY9</accession>
<feature type="transmembrane region" description="Helical" evidence="6">
    <location>
        <begin position="327"/>
        <end position="347"/>
    </location>
</feature>
<dbReference type="InterPro" id="IPR001173">
    <property type="entry name" value="Glyco_trans_2-like"/>
</dbReference>
<dbReference type="GO" id="GO:0005886">
    <property type="term" value="C:plasma membrane"/>
    <property type="evidence" value="ECO:0007669"/>
    <property type="project" value="UniProtKB-SubCell"/>
</dbReference>
<keyword evidence="3" id="KW-0328">Glycosyltransferase</keyword>
<dbReference type="Gene3D" id="3.90.550.10">
    <property type="entry name" value="Spore Coat Polysaccharide Biosynthesis Protein SpsA, Chain A"/>
    <property type="match status" value="1"/>
</dbReference>
<dbReference type="EMBL" id="CP032869">
    <property type="protein sequence ID" value="AYL99239.1"/>
    <property type="molecule type" value="Genomic_DNA"/>
</dbReference>
<evidence type="ECO:0000259" key="7">
    <source>
        <dbReference type="Pfam" id="PF00535"/>
    </source>
</evidence>
<reference evidence="8 9" key="1">
    <citation type="submission" date="2018-10" db="EMBL/GenBank/DDBJ databases">
        <title>Genome sequencing of Mucilaginibacter sp. HYN0043.</title>
        <authorList>
            <person name="Kim M."/>
            <person name="Yi H."/>
        </authorList>
    </citation>
    <scope>NUCLEOTIDE SEQUENCE [LARGE SCALE GENOMIC DNA]</scope>
    <source>
        <strain evidence="8 9">HYN0043</strain>
    </source>
</reference>
<evidence type="ECO:0000256" key="3">
    <source>
        <dbReference type="ARBA" id="ARBA00022676"/>
    </source>
</evidence>
<sequence>MTIAILITLFFIILRFAVTLFNYISNPKLPHIGKYYTDKVSILIPARNEAGNILPLLQSIHQQDYKNYEVIIYDDDSGDDTYKVCADFAAAHPLFKVIKGGRLPDGWIGKNYACHQLAKQATGKYLLFLDADEQVEVKLINSAVHRMHLHQLGLLSLFTNQTMLTLGENAVVPLMHYILLNLLPLRLVYLVKNASVAAASGQFMLFDAAVYHKHQWHKAVKNKVVEDVEIMRLIKAENYNGEALLANGMISCRMYHGYNEAINGFSKNFLAAFNYSIIGFLIYITLVIGGPLFILTTLNLPLILFTTGLILLTRIMISLSAGQKAGLNILLHPFQMFNLLVVAIVSIQKHLTKTNMWKGRKI</sequence>
<feature type="transmembrane region" description="Helical" evidence="6">
    <location>
        <begin position="272"/>
        <end position="295"/>
    </location>
</feature>
<comment type="subcellular location">
    <subcellularLocation>
        <location evidence="1">Cell membrane</location>
    </subcellularLocation>
</comment>
<dbReference type="OrthoDB" id="9800276at2"/>
<keyword evidence="2" id="KW-1003">Cell membrane</keyword>
<name>A0A494VXY9_9SPHI</name>